<dbReference type="Gene3D" id="2.60.40.10">
    <property type="entry name" value="Immunoglobulins"/>
    <property type="match status" value="2"/>
</dbReference>
<proteinExistence type="predicted"/>
<evidence type="ECO:0000313" key="7">
    <source>
        <dbReference type="Proteomes" id="UP000184314"/>
    </source>
</evidence>
<dbReference type="SMART" id="SM00191">
    <property type="entry name" value="Int_alpha"/>
    <property type="match status" value="9"/>
</dbReference>
<dbReference type="Gene3D" id="2.60.40.60">
    <property type="entry name" value="Cadherins"/>
    <property type="match status" value="2"/>
</dbReference>
<dbReference type="PANTHER" id="PTHR36220">
    <property type="entry name" value="UNNAMED PRODUCT"/>
    <property type="match status" value="1"/>
</dbReference>
<dbReference type="CDD" id="cd15482">
    <property type="entry name" value="Sialidase_non-viral"/>
    <property type="match status" value="1"/>
</dbReference>
<feature type="signal peptide" evidence="4">
    <location>
        <begin position="1"/>
        <end position="20"/>
    </location>
</feature>
<dbReference type="InterPro" id="IPR015919">
    <property type="entry name" value="Cadherin-like_sf"/>
</dbReference>
<dbReference type="InterPro" id="IPR002126">
    <property type="entry name" value="Cadherin-like_dom"/>
</dbReference>
<evidence type="ECO:0000256" key="1">
    <source>
        <dbReference type="ARBA" id="ARBA00022729"/>
    </source>
</evidence>
<feature type="chain" id="PRO_5012590430" evidence="4">
    <location>
        <begin position="21"/>
        <end position="1901"/>
    </location>
</feature>
<gene>
    <name evidence="6" type="ORF">SAMN04488007_2453</name>
</gene>
<evidence type="ECO:0000313" key="6">
    <source>
        <dbReference type="EMBL" id="SHK22914.1"/>
    </source>
</evidence>
<dbReference type="GO" id="GO:0007156">
    <property type="term" value="P:homophilic cell adhesion via plasma membrane adhesion molecules"/>
    <property type="evidence" value="ECO:0007669"/>
    <property type="project" value="InterPro"/>
</dbReference>
<keyword evidence="7" id="KW-1185">Reference proteome</keyword>
<organism evidence="6 7">
    <name type="scientific">Maribacter aquivivus</name>
    <dbReference type="NCBI Taxonomy" id="228958"/>
    <lineage>
        <taxon>Bacteria</taxon>
        <taxon>Pseudomonadati</taxon>
        <taxon>Bacteroidota</taxon>
        <taxon>Flavobacteriia</taxon>
        <taxon>Flavobacteriales</taxon>
        <taxon>Flavobacteriaceae</taxon>
        <taxon>Maribacter</taxon>
    </lineage>
</organism>
<dbReference type="Proteomes" id="UP000184314">
    <property type="component" value="Unassembled WGS sequence"/>
</dbReference>
<dbReference type="SUPFAM" id="SSF50965">
    <property type="entry name" value="Galactose oxidase, central domain"/>
    <property type="match status" value="1"/>
</dbReference>
<dbReference type="InterPro" id="IPR032179">
    <property type="entry name" value="Cry22Aa_Ig-like"/>
</dbReference>
<dbReference type="GO" id="GO:0005509">
    <property type="term" value="F:calcium ion binding"/>
    <property type="evidence" value="ECO:0007669"/>
    <property type="project" value="InterPro"/>
</dbReference>
<evidence type="ECO:0000259" key="5">
    <source>
        <dbReference type="PROSITE" id="PS50268"/>
    </source>
</evidence>
<dbReference type="InterPro" id="IPR013517">
    <property type="entry name" value="FG-GAP"/>
</dbReference>
<keyword evidence="2" id="KW-0677">Repeat</keyword>
<dbReference type="SUPFAM" id="SSF69318">
    <property type="entry name" value="Integrin alpha N-terminal domain"/>
    <property type="match status" value="5"/>
</dbReference>
<dbReference type="InterPro" id="IPR013783">
    <property type="entry name" value="Ig-like_fold"/>
</dbReference>
<evidence type="ECO:0000256" key="2">
    <source>
        <dbReference type="ARBA" id="ARBA00022737"/>
    </source>
</evidence>
<keyword evidence="3" id="KW-0325">Glycoprotein</keyword>
<protein>
    <submittedName>
        <fullName evidence="6">Por secretion system C-terminal sorting domain-containing protein</fullName>
    </submittedName>
</protein>
<dbReference type="OrthoDB" id="599464at2"/>
<dbReference type="Pfam" id="PF14312">
    <property type="entry name" value="FG-GAP_2"/>
    <property type="match status" value="20"/>
</dbReference>
<dbReference type="SMART" id="SM00112">
    <property type="entry name" value="CA"/>
    <property type="match status" value="3"/>
</dbReference>
<dbReference type="STRING" id="228958.SAMN04488007_2453"/>
<feature type="domain" description="Cadherin" evidence="5">
    <location>
        <begin position="1014"/>
        <end position="1118"/>
    </location>
</feature>
<dbReference type="Pfam" id="PF18962">
    <property type="entry name" value="Por_Secre_tail"/>
    <property type="match status" value="1"/>
</dbReference>
<dbReference type="Pfam" id="PF16403">
    <property type="entry name" value="Bact_surface_Ig-like"/>
    <property type="match status" value="2"/>
</dbReference>
<reference evidence="7" key="1">
    <citation type="submission" date="2016-11" db="EMBL/GenBank/DDBJ databases">
        <authorList>
            <person name="Varghese N."/>
            <person name="Submissions S."/>
        </authorList>
    </citation>
    <scope>NUCLEOTIDE SEQUENCE [LARGE SCALE GENOMIC DNA]</scope>
    <source>
        <strain evidence="7">DSM 16478</strain>
    </source>
</reference>
<dbReference type="InterPro" id="IPR026444">
    <property type="entry name" value="Secre_tail"/>
</dbReference>
<dbReference type="SUPFAM" id="SSF49313">
    <property type="entry name" value="Cadherin-like"/>
    <property type="match status" value="2"/>
</dbReference>
<feature type="domain" description="Cadherin" evidence="5">
    <location>
        <begin position="414"/>
        <end position="509"/>
    </location>
</feature>
<dbReference type="EMBL" id="FQZX01000002">
    <property type="protein sequence ID" value="SHK22914.1"/>
    <property type="molecule type" value="Genomic_DNA"/>
</dbReference>
<dbReference type="Gene3D" id="2.130.10.130">
    <property type="entry name" value="Integrin alpha, N-terminal"/>
    <property type="match status" value="7"/>
</dbReference>
<dbReference type="CDD" id="cd11304">
    <property type="entry name" value="Cadherin_repeat"/>
    <property type="match status" value="3"/>
</dbReference>
<dbReference type="InterPro" id="IPR028994">
    <property type="entry name" value="Integrin_alpha_N"/>
</dbReference>
<dbReference type="RefSeq" id="WP_139251963.1">
    <property type="nucleotide sequence ID" value="NZ_FQZX01000002.1"/>
</dbReference>
<dbReference type="InterPro" id="IPR013519">
    <property type="entry name" value="Int_alpha_beta-p"/>
</dbReference>
<evidence type="ECO:0000256" key="3">
    <source>
        <dbReference type="ARBA" id="ARBA00023180"/>
    </source>
</evidence>
<keyword evidence="1 4" id="KW-0732">Signal</keyword>
<feature type="domain" description="Cadherin" evidence="5">
    <location>
        <begin position="893"/>
        <end position="1002"/>
    </location>
</feature>
<sequence length="1901" mass="202944">MKLKLICIILLLVGVGNLNAQWSNEQRLIASNNAEGDFFGDAVAVSGNYAVIGSKSNDENGTGSGAAYIYEKAIDGTWNEMQILSPSDADEYHRFGESVAINGNIAIIGAPGNPAVYIFEKSVDGSWTELQKLIASDAPRGNTFGNSIAISNNTIVVGASRDNGSTGAAYIFEKSIDGTWSEVVKVVPEDAIYGYGFGISVSVSNDRAIIGAFSDDERGRDSGSAYIFEKNANTWIQTQKLFASNSSRYNRFGNSVAISSNVAIVGAVNDVYIFEKEAVTDWIEVDKLHDYRNGQLGNAVAVSGNVAIVGALLDDEESPESGSAYMLRKSANGLWDNIQKINASNAAVGDKFGGAVAISGDDALIGSSFKNINGQNSGAAYFYNYTPTTNQKPQQTAYGTLNVAENSDDFLRDINATDDTDTEGNGLRYTFTTKYGYGLDNALFNLTEDTGIFSFINSPDFENPLDGNKDNQYEIQVTVTDSGGFYAYRNYTVQVTDVNETIWGNVQRVSANDYLSGSWFGNSVAISNDFAIIGANGHDDFGIESGAAYLYEKDTNGNWLEAQKLTASDSNTYDYFGSAVAISGNTAVVGAIGNDDNGDSSGSAYVYERNANGIWLESQKLLVDNGATNSNFGTSVGISQNYIVVGTHHTDANLIDKAYVFEKGVDGNWVQLQVFTASDAALGDDFGGSVSISEDQIVIGAARNGSNGNNSGAAYIFEKGTDGYFSETQKIVPSDASFSDRFGSSVAISANTIIVGTPGNNDDGDGSGSAYIFEKNTDGNWEEQEKLTASDAASNNWFGQSVSISGNRVVVGSDENGVGRGSAYLFEKDTNGTWLEIQILDSRPNAGYDSFGGSVSISGDVAVVGARNDDEYGAHTGAAYFFGGTLSNQAPRLEANTTVTIIENITAIVLDINASHYKDTEGNGLVYNLSTFNNGGIDNDLFTLVADTGELSFIAPPDYSEPLDNDADNTYNVQVTVTDNAGLTATQEIEISVTPSNRAPVLSSTDSFDFDVNGTNVGFKVTATDDNDSEGNGLVYSFTMDDNSGADNSFFNLNDQNGEFSFITIPDIDNPLDNDGNNVYNAQVTVTDSEGLFAVQNVTITVIDITVCTNNQSISPSDAMIRDYFGGSVAISGNTAIVGANGNSAAYVFEKDANNNWVEIQKLEASDSSPYNDFGISVAISGNIAIIGSSNAGDNGTGSGAAYIFKKDANGLWVEIQKLLPNNDESYYRFGFSVAISGEVAIIGATGDNEKGLSSGSAYIFEMEFNGSWIETAKLTAFDGGTLDMFGYAVSVSGNKAIVGKYSENENNAANGAAYIFEKDVDGIWMHTKKLTPGDNARVDYFGRSVSIFDNVAIVGTNNSYLNDGNGSAYIFEKSPTGNWNEIQKLTASNGNRYDYFGYSVAVFGDVVMVGTNDVYGLTKNSAYIFQKEADGIWKESYNLVAEGNTGEDWFGSSVAISGSAAIGGADSQDNAQIFTCISIPDTEKPIIVLKGDDPIEINEGDTYFEPGYSATDLVDGSLTDNVIVGMQNVNLGLAGTYEITYNVADESGNAADEVSRTINVIAVPMDTIKPIIVLNGDNPLVLYVGEPFVEDGYLATDDVDGDITDLVMVDMTYLNMNVAGTYSITYNVKDSVENAAIEVVRTVIISELISTPVDLASNDISILLNSPTCPGTSNGSITITNDSEYDLIATLSGNGINEIAIDVPQKSSYVFPNLPSGQFVVNFEGSDVEINAPEFNVIIPELEAIGITNKKIDQGAALGHVNVTGSKSYQVKTDTEILVFEFSNTGLNSIELPLKSGQNTFEIKGTSDCQGIEMVTFQFNELRLFPNPVTDWISVSGFNAEGVVTILITDVSGKVVMQTTQYIENSTLRINVSDILNSGVYVLRLSENEKDRVEFKIVIK</sequence>
<dbReference type="InterPro" id="IPR011043">
    <property type="entry name" value="Gal_Oxase/kelch_b-propeller"/>
</dbReference>
<dbReference type="PROSITE" id="PS50268">
    <property type="entry name" value="CADHERIN_2"/>
    <property type="match status" value="3"/>
</dbReference>
<accession>A0A1M6QRS5</accession>
<dbReference type="GO" id="GO:0016020">
    <property type="term" value="C:membrane"/>
    <property type="evidence" value="ECO:0007669"/>
    <property type="project" value="InterPro"/>
</dbReference>
<name>A0A1M6QRS5_9FLAO</name>
<dbReference type="PANTHER" id="PTHR36220:SF1">
    <property type="entry name" value="GAMMA TUBULIN COMPLEX COMPONENT C-TERMINAL DOMAIN-CONTAINING PROTEIN"/>
    <property type="match status" value="1"/>
</dbReference>
<dbReference type="NCBIfam" id="TIGR04183">
    <property type="entry name" value="Por_Secre_tail"/>
    <property type="match status" value="1"/>
</dbReference>
<evidence type="ECO:0000256" key="4">
    <source>
        <dbReference type="SAM" id="SignalP"/>
    </source>
</evidence>